<protein>
    <recommendedName>
        <fullName evidence="3">SCP domain-containing protein</fullName>
    </recommendedName>
</protein>
<reference evidence="1 2" key="1">
    <citation type="submission" date="2023-10" db="EMBL/GenBank/DDBJ databases">
        <title>Genomes of two closely related lineages of the louse Polyplax serrata with different host specificities.</title>
        <authorList>
            <person name="Martinu J."/>
            <person name="Tarabai H."/>
            <person name="Stefka J."/>
            <person name="Hypsa V."/>
        </authorList>
    </citation>
    <scope>NUCLEOTIDE SEQUENCE [LARGE SCALE GENOMIC DNA]</scope>
    <source>
        <strain evidence="1">HR10_N</strain>
    </source>
</reference>
<dbReference type="SUPFAM" id="SSF55797">
    <property type="entry name" value="PR-1-like"/>
    <property type="match status" value="1"/>
</dbReference>
<evidence type="ECO:0008006" key="3">
    <source>
        <dbReference type="Google" id="ProtNLM"/>
    </source>
</evidence>
<dbReference type="Gene3D" id="3.40.33.10">
    <property type="entry name" value="CAP"/>
    <property type="match status" value="1"/>
</dbReference>
<organism evidence="1 2">
    <name type="scientific">Polyplax serrata</name>
    <name type="common">Common mouse louse</name>
    <dbReference type="NCBI Taxonomy" id="468196"/>
    <lineage>
        <taxon>Eukaryota</taxon>
        <taxon>Metazoa</taxon>
        <taxon>Ecdysozoa</taxon>
        <taxon>Arthropoda</taxon>
        <taxon>Hexapoda</taxon>
        <taxon>Insecta</taxon>
        <taxon>Pterygota</taxon>
        <taxon>Neoptera</taxon>
        <taxon>Paraneoptera</taxon>
        <taxon>Psocodea</taxon>
        <taxon>Troctomorpha</taxon>
        <taxon>Phthiraptera</taxon>
        <taxon>Anoplura</taxon>
        <taxon>Polyplacidae</taxon>
        <taxon>Polyplax</taxon>
    </lineage>
</organism>
<evidence type="ECO:0000313" key="1">
    <source>
        <dbReference type="EMBL" id="KAK6642982.1"/>
    </source>
</evidence>
<comment type="caution">
    <text evidence="1">The sequence shown here is derived from an EMBL/GenBank/DDBJ whole genome shotgun (WGS) entry which is preliminary data.</text>
</comment>
<dbReference type="Proteomes" id="UP001372834">
    <property type="component" value="Unassembled WGS sequence"/>
</dbReference>
<gene>
    <name evidence="1" type="ORF">RUM43_004485</name>
</gene>
<name>A0AAN8SC26_POLSC</name>
<proteinExistence type="predicted"/>
<accession>A0AAN8SC26</accession>
<dbReference type="AlphaFoldDB" id="A0AAN8SC26"/>
<evidence type="ECO:0000313" key="2">
    <source>
        <dbReference type="Proteomes" id="UP001372834"/>
    </source>
</evidence>
<dbReference type="InterPro" id="IPR035940">
    <property type="entry name" value="CAP_sf"/>
</dbReference>
<dbReference type="EMBL" id="JAWJWE010000002">
    <property type="protein sequence ID" value="KAK6642982.1"/>
    <property type="molecule type" value="Genomic_DNA"/>
</dbReference>
<sequence length="101" mass="11497">MVFSCTVDSPTDDDFSNSFDSCVLFAVFHLAKYAQEWAAELARLYRNNRKSFYTQMVWTTTREFGVGLAKSKSSLQLMVANYSPPGNYIGTFRVNCPKPME</sequence>